<dbReference type="PANTHER" id="PTHR23024:SF589">
    <property type="entry name" value="CARBOXYLESTERASE 17-RELATED"/>
    <property type="match status" value="1"/>
</dbReference>
<dbReference type="Proteomes" id="UP001327560">
    <property type="component" value="Chromosome 1"/>
</dbReference>
<name>A0AAQ3JN03_9LILI</name>
<dbReference type="SUPFAM" id="SSF53474">
    <property type="entry name" value="alpha/beta-Hydrolases"/>
    <property type="match status" value="1"/>
</dbReference>
<feature type="domain" description="Alpha/beta hydrolase fold-3" evidence="1">
    <location>
        <begin position="84"/>
        <end position="307"/>
    </location>
</feature>
<organism evidence="2 3">
    <name type="scientific">Canna indica</name>
    <name type="common">Indian-shot</name>
    <dbReference type="NCBI Taxonomy" id="4628"/>
    <lineage>
        <taxon>Eukaryota</taxon>
        <taxon>Viridiplantae</taxon>
        <taxon>Streptophyta</taxon>
        <taxon>Embryophyta</taxon>
        <taxon>Tracheophyta</taxon>
        <taxon>Spermatophyta</taxon>
        <taxon>Magnoliopsida</taxon>
        <taxon>Liliopsida</taxon>
        <taxon>Zingiberales</taxon>
        <taxon>Cannaceae</taxon>
        <taxon>Canna</taxon>
    </lineage>
</organism>
<protein>
    <submittedName>
        <fullName evidence="2">Carboxylesterase 17</fullName>
    </submittedName>
</protein>
<dbReference type="InterPro" id="IPR013094">
    <property type="entry name" value="AB_hydrolase_3"/>
</dbReference>
<dbReference type="InterPro" id="IPR029058">
    <property type="entry name" value="AB_hydrolase_fold"/>
</dbReference>
<dbReference type="Gene3D" id="3.40.50.1820">
    <property type="entry name" value="alpha/beta hydrolase"/>
    <property type="match status" value="1"/>
</dbReference>
<dbReference type="Pfam" id="PF07859">
    <property type="entry name" value="Abhydrolase_3"/>
    <property type="match status" value="1"/>
</dbReference>
<keyword evidence="3" id="KW-1185">Reference proteome</keyword>
<evidence type="ECO:0000313" key="3">
    <source>
        <dbReference type="Proteomes" id="UP001327560"/>
    </source>
</evidence>
<evidence type="ECO:0000313" key="2">
    <source>
        <dbReference type="EMBL" id="WOK91922.1"/>
    </source>
</evidence>
<accession>A0AAQ3JN03</accession>
<evidence type="ECO:0000259" key="1">
    <source>
        <dbReference type="Pfam" id="PF07859"/>
    </source>
</evidence>
<dbReference type="PANTHER" id="PTHR23024">
    <property type="entry name" value="ARYLACETAMIDE DEACETYLASE"/>
    <property type="match status" value="1"/>
</dbReference>
<dbReference type="InterPro" id="IPR050466">
    <property type="entry name" value="Carboxylest/Gibb_receptor"/>
</dbReference>
<dbReference type="EMBL" id="CP136890">
    <property type="protein sequence ID" value="WOK91922.1"/>
    <property type="molecule type" value="Genomic_DNA"/>
</dbReference>
<sequence>MWKRIGACDHMDHLHPDNVVEEIPGLLKVYKDGHIERIPTMPEVPCTWTTGVGDVTSFDVPLNNRIGLWVRFYVPNREAKLPLLVYFHGGGFCVGSATWRCYHEFLARLASAAGCLIMSVNYRLAPENRLPAAYDDGLEATKWLRHQANCDTELGFSSWQRSCDFSQVLLGGDSAGGSIAFHVAAELGLPDWLRGLVLIQPFFGGEKRTSSEKKNEHNAKCVLSLAASDCYWRLALPSGADRDHPWCNPLSKSSSPWLESLKLPPMFVCISEMDVLKDREVEFCEATRRAGKRVEYAIHDGVGHAFQVLGKSHASKIRTEEMIAGVTAFVNKTTESHI</sequence>
<dbReference type="GO" id="GO:0016787">
    <property type="term" value="F:hydrolase activity"/>
    <property type="evidence" value="ECO:0007669"/>
    <property type="project" value="InterPro"/>
</dbReference>
<dbReference type="AlphaFoldDB" id="A0AAQ3JN03"/>
<gene>
    <name evidence="2" type="ORF">Cni_G00613</name>
</gene>
<proteinExistence type="predicted"/>
<reference evidence="2 3" key="1">
    <citation type="submission" date="2023-10" db="EMBL/GenBank/DDBJ databases">
        <title>Chromosome-scale genome assembly provides insights into flower coloration mechanisms of Canna indica.</title>
        <authorList>
            <person name="Li C."/>
        </authorList>
    </citation>
    <scope>NUCLEOTIDE SEQUENCE [LARGE SCALE GENOMIC DNA]</scope>
    <source>
        <tissue evidence="2">Flower</tissue>
    </source>
</reference>